<comment type="caution">
    <text evidence="2">The sequence shown here is derived from an EMBL/GenBank/DDBJ whole genome shotgun (WGS) entry which is preliminary data.</text>
</comment>
<dbReference type="AlphaFoldDB" id="A0A927FVG7"/>
<dbReference type="RefSeq" id="WP_191777840.1">
    <property type="nucleotide sequence ID" value="NZ_JACYFU010000005.1"/>
</dbReference>
<feature type="region of interest" description="Disordered" evidence="1">
    <location>
        <begin position="1"/>
        <end position="21"/>
    </location>
</feature>
<reference evidence="2" key="1">
    <citation type="submission" date="2020-09" db="EMBL/GenBank/DDBJ databases">
        <title>Genome seq and assembly of Devosia sp.</title>
        <authorList>
            <person name="Chhetri G."/>
        </authorList>
    </citation>
    <scope>NUCLEOTIDE SEQUENCE</scope>
    <source>
        <strain evidence="2">PTR5</strain>
    </source>
</reference>
<accession>A0A927FVG7</accession>
<sequence>MPETDTQARLPVPLAAPAPRPSLARSHADAAFVGHLLAARDRLPPQRARRNASVEAAIGSYTQGARIAVRRMPQGYRKNLTA</sequence>
<evidence type="ECO:0000313" key="3">
    <source>
        <dbReference type="Proteomes" id="UP000654108"/>
    </source>
</evidence>
<name>A0A927FVG7_9HYPH</name>
<organism evidence="2 3">
    <name type="scientific">Devosia oryzisoli</name>
    <dbReference type="NCBI Taxonomy" id="2774138"/>
    <lineage>
        <taxon>Bacteria</taxon>
        <taxon>Pseudomonadati</taxon>
        <taxon>Pseudomonadota</taxon>
        <taxon>Alphaproteobacteria</taxon>
        <taxon>Hyphomicrobiales</taxon>
        <taxon>Devosiaceae</taxon>
        <taxon>Devosia</taxon>
    </lineage>
</organism>
<keyword evidence="3" id="KW-1185">Reference proteome</keyword>
<protein>
    <submittedName>
        <fullName evidence="2">Uncharacterized protein</fullName>
    </submittedName>
</protein>
<gene>
    <name evidence="2" type="ORF">IC608_16565</name>
</gene>
<dbReference type="Proteomes" id="UP000654108">
    <property type="component" value="Unassembled WGS sequence"/>
</dbReference>
<evidence type="ECO:0000313" key="2">
    <source>
        <dbReference type="EMBL" id="MBD8067085.1"/>
    </source>
</evidence>
<proteinExistence type="predicted"/>
<evidence type="ECO:0000256" key="1">
    <source>
        <dbReference type="SAM" id="MobiDB-lite"/>
    </source>
</evidence>
<dbReference type="EMBL" id="JACYFU010000005">
    <property type="protein sequence ID" value="MBD8067085.1"/>
    <property type="molecule type" value="Genomic_DNA"/>
</dbReference>